<keyword evidence="5" id="KW-0812">Transmembrane</keyword>
<dbReference type="EMBL" id="NAEW01000032">
    <property type="protein sequence ID" value="OQM39131.1"/>
    <property type="molecule type" value="Genomic_DNA"/>
</dbReference>
<name>A0A1V8NRU1_CITBR</name>
<dbReference type="GO" id="GO:0005886">
    <property type="term" value="C:plasma membrane"/>
    <property type="evidence" value="ECO:0007669"/>
    <property type="project" value="UniProtKB-SubCell"/>
</dbReference>
<dbReference type="InterPro" id="IPR018084">
    <property type="entry name" value="Hok/gef_toxin_CS"/>
</dbReference>
<dbReference type="InterPro" id="IPR000021">
    <property type="entry name" value="Hok/gef_toxin"/>
</dbReference>
<evidence type="ECO:0000256" key="3">
    <source>
        <dbReference type="ARBA" id="ARBA00022519"/>
    </source>
</evidence>
<accession>A0A1V8NRU1</accession>
<evidence type="ECO:0000256" key="1">
    <source>
        <dbReference type="ARBA" id="ARBA00004377"/>
    </source>
</evidence>
<dbReference type="AlphaFoldDB" id="A0A1V8NRU1"/>
<comment type="subcellular location">
    <subcellularLocation>
        <location evidence="1 8">Cell inner membrane</location>
        <topology evidence="1 8">Single-pass membrane protein</topology>
    </subcellularLocation>
</comment>
<dbReference type="PROSITE" id="PS00556">
    <property type="entry name" value="HOK_GEF"/>
    <property type="match status" value="1"/>
</dbReference>
<evidence type="ECO:0000256" key="5">
    <source>
        <dbReference type="ARBA" id="ARBA00022692"/>
    </source>
</evidence>
<gene>
    <name evidence="9" type="ORF">BZK42_26425</name>
</gene>
<evidence type="ECO:0000313" key="10">
    <source>
        <dbReference type="Proteomes" id="UP000192573"/>
    </source>
</evidence>
<evidence type="ECO:0000256" key="6">
    <source>
        <dbReference type="ARBA" id="ARBA00022989"/>
    </source>
</evidence>
<keyword evidence="3" id="KW-0997">Cell inner membrane</keyword>
<reference evidence="9 10" key="1">
    <citation type="submission" date="2017-03" db="EMBL/GenBank/DDBJ databases">
        <authorList>
            <person name="Afonso C.L."/>
            <person name="Miller P.J."/>
            <person name="Scott M.A."/>
            <person name="Spackman E."/>
            <person name="Goraichik I."/>
            <person name="Dimitrov K.M."/>
            <person name="Suarez D.L."/>
            <person name="Swayne D.E."/>
        </authorList>
    </citation>
    <scope>NUCLEOTIDE SEQUENCE [LARGE SCALE GENOMIC DNA]</scope>
    <source>
        <strain evidence="9 10">ATCC 51113</strain>
    </source>
</reference>
<keyword evidence="7" id="KW-0472">Membrane</keyword>
<evidence type="ECO:0000313" key="9">
    <source>
        <dbReference type="EMBL" id="OQM39131.1"/>
    </source>
</evidence>
<proteinExistence type="inferred from homology"/>
<keyword evidence="4" id="KW-1277">Toxin-antitoxin system</keyword>
<comment type="similarity">
    <text evidence="8">Belongs to the hok/gef family.</text>
</comment>
<evidence type="ECO:0000256" key="8">
    <source>
        <dbReference type="RuleBase" id="RU221113"/>
    </source>
</evidence>
<dbReference type="Pfam" id="PF01848">
    <property type="entry name" value="HOK_GEF"/>
    <property type="match status" value="1"/>
</dbReference>
<evidence type="ECO:0000256" key="4">
    <source>
        <dbReference type="ARBA" id="ARBA00022649"/>
    </source>
</evidence>
<organism evidence="9 10">
    <name type="scientific">Citrobacter braakii</name>
    <dbReference type="NCBI Taxonomy" id="57706"/>
    <lineage>
        <taxon>Bacteria</taxon>
        <taxon>Pseudomonadati</taxon>
        <taxon>Pseudomonadota</taxon>
        <taxon>Gammaproteobacteria</taxon>
        <taxon>Enterobacterales</taxon>
        <taxon>Enterobacteriaceae</taxon>
        <taxon>Citrobacter</taxon>
        <taxon>Citrobacter freundii complex</taxon>
    </lineage>
</organism>
<comment type="caution">
    <text evidence="9">The sequence shown here is derived from an EMBL/GenBank/DDBJ whole genome shotgun (WGS) entry which is preliminary data.</text>
</comment>
<evidence type="ECO:0000256" key="7">
    <source>
        <dbReference type="ARBA" id="ARBA00023136"/>
    </source>
</evidence>
<dbReference type="PRINTS" id="PR00281">
    <property type="entry name" value="HOKGEFTOXIC"/>
</dbReference>
<keyword evidence="6" id="KW-1133">Transmembrane helix</keyword>
<dbReference type="Proteomes" id="UP000192573">
    <property type="component" value="Unassembled WGS sequence"/>
</dbReference>
<evidence type="ECO:0000256" key="2">
    <source>
        <dbReference type="ARBA" id="ARBA00022475"/>
    </source>
</evidence>
<dbReference type="RefSeq" id="WP_080861028.1">
    <property type="nucleotide sequence ID" value="NZ_CP077405.1"/>
</dbReference>
<protein>
    <submittedName>
        <fullName evidence="9">Small toxic polypeptide</fullName>
    </submittedName>
</protein>
<sequence length="50" mass="5987">MRRNYVFCLVVVCFTILMFLWMVRGSLCELHIKQGNIELSAYLAYEVEQR</sequence>
<keyword evidence="2" id="KW-1003">Cell membrane</keyword>